<reference evidence="2 3" key="1">
    <citation type="submission" date="2011-11" db="EMBL/GenBank/DDBJ databases">
        <title>Complete sequence of Granulicella mallensis MP5ACTX8.</title>
        <authorList>
            <consortium name="US DOE Joint Genome Institute"/>
            <person name="Lucas S."/>
            <person name="Copeland A."/>
            <person name="Lapidus A."/>
            <person name="Cheng J.-F."/>
            <person name="Goodwin L."/>
            <person name="Pitluck S."/>
            <person name="Peters L."/>
            <person name="Lu M."/>
            <person name="Detter J.C."/>
            <person name="Han C."/>
            <person name="Tapia R."/>
            <person name="Land M."/>
            <person name="Hauser L."/>
            <person name="Kyrpides N."/>
            <person name="Ivanova N."/>
            <person name="Mikhailova N."/>
            <person name="Pagani I."/>
            <person name="Rawat S."/>
            <person name="Mannisto M."/>
            <person name="Haggblom M."/>
            <person name="Woyke T."/>
        </authorList>
    </citation>
    <scope>NUCLEOTIDE SEQUENCE [LARGE SCALE GENOMIC DNA]</scope>
    <source>
        <strain evidence="3">ATCC BAA-1857 / DSM 23137 / MP5ACTX8</strain>
    </source>
</reference>
<dbReference type="RefSeq" id="WP_014263396.1">
    <property type="nucleotide sequence ID" value="NC_016631.1"/>
</dbReference>
<dbReference type="STRING" id="682795.AciX8_0154"/>
<protein>
    <submittedName>
        <fullName evidence="2">Uncharacterized protein</fullName>
    </submittedName>
</protein>
<feature type="compositionally biased region" description="Polar residues" evidence="1">
    <location>
        <begin position="7"/>
        <end position="22"/>
    </location>
</feature>
<proteinExistence type="predicted"/>
<accession>G8NYU9</accession>
<keyword evidence="3" id="KW-1185">Reference proteome</keyword>
<sequence>MARAAANPTSRSTVKLTRSTVRTAPSTGRLNEVLAVAKEHGLLSGTRTHVLRGRMPASLVEQAKRKSGITSDSKLLEAALANLAVADDYWQWLHSQCGTINPDVDLEF</sequence>
<dbReference type="OrthoDB" id="7366417at2"/>
<dbReference type="KEGG" id="gma:AciX8_0154"/>
<evidence type="ECO:0000313" key="3">
    <source>
        <dbReference type="Proteomes" id="UP000007113"/>
    </source>
</evidence>
<evidence type="ECO:0000313" key="2">
    <source>
        <dbReference type="EMBL" id="AEU34512.1"/>
    </source>
</evidence>
<feature type="region of interest" description="Disordered" evidence="1">
    <location>
        <begin position="1"/>
        <end position="22"/>
    </location>
</feature>
<gene>
    <name evidence="2" type="ordered locus">AciX8_0154</name>
</gene>
<dbReference type="EMBL" id="CP003130">
    <property type="protein sequence ID" value="AEU34512.1"/>
    <property type="molecule type" value="Genomic_DNA"/>
</dbReference>
<dbReference type="Proteomes" id="UP000007113">
    <property type="component" value="Chromosome"/>
</dbReference>
<dbReference type="AlphaFoldDB" id="G8NYU9"/>
<dbReference type="HOGENOM" id="CLU_2193252_0_0_0"/>
<evidence type="ECO:0000256" key="1">
    <source>
        <dbReference type="SAM" id="MobiDB-lite"/>
    </source>
</evidence>
<name>G8NYU9_GRAMM</name>
<organism evidence="2 3">
    <name type="scientific">Granulicella mallensis (strain ATCC BAA-1857 / DSM 23137 / MP5ACTX8)</name>
    <dbReference type="NCBI Taxonomy" id="682795"/>
    <lineage>
        <taxon>Bacteria</taxon>
        <taxon>Pseudomonadati</taxon>
        <taxon>Acidobacteriota</taxon>
        <taxon>Terriglobia</taxon>
        <taxon>Terriglobales</taxon>
        <taxon>Acidobacteriaceae</taxon>
        <taxon>Granulicella</taxon>
    </lineage>
</organism>